<dbReference type="Proteomes" id="UP001328107">
    <property type="component" value="Unassembled WGS sequence"/>
</dbReference>
<dbReference type="AlphaFoldDB" id="A0AAN5CZK4"/>
<name>A0AAN5CZK4_9BILA</name>
<evidence type="ECO:0000256" key="1">
    <source>
        <dbReference type="SAM" id="Coils"/>
    </source>
</evidence>
<dbReference type="EMBL" id="BTRK01000005">
    <property type="protein sequence ID" value="GMR54066.1"/>
    <property type="molecule type" value="Genomic_DNA"/>
</dbReference>
<organism evidence="3 4">
    <name type="scientific">Pristionchus mayeri</name>
    <dbReference type="NCBI Taxonomy" id="1317129"/>
    <lineage>
        <taxon>Eukaryota</taxon>
        <taxon>Metazoa</taxon>
        <taxon>Ecdysozoa</taxon>
        <taxon>Nematoda</taxon>
        <taxon>Chromadorea</taxon>
        <taxon>Rhabditida</taxon>
        <taxon>Rhabditina</taxon>
        <taxon>Diplogasteromorpha</taxon>
        <taxon>Diplogasteroidea</taxon>
        <taxon>Neodiplogasteridae</taxon>
        <taxon>Pristionchus</taxon>
    </lineage>
</organism>
<keyword evidence="2" id="KW-0732">Signal</keyword>
<comment type="caution">
    <text evidence="3">The sequence shown here is derived from an EMBL/GenBank/DDBJ whole genome shotgun (WGS) entry which is preliminary data.</text>
</comment>
<reference evidence="4" key="1">
    <citation type="submission" date="2022-10" db="EMBL/GenBank/DDBJ databases">
        <title>Genome assembly of Pristionchus species.</title>
        <authorList>
            <person name="Yoshida K."/>
            <person name="Sommer R.J."/>
        </authorList>
    </citation>
    <scope>NUCLEOTIDE SEQUENCE [LARGE SCALE GENOMIC DNA]</scope>
    <source>
        <strain evidence="4">RS5460</strain>
    </source>
</reference>
<feature type="chain" id="PRO_5043011278" evidence="2">
    <location>
        <begin position="21"/>
        <end position="195"/>
    </location>
</feature>
<accession>A0AAN5CZK4</accession>
<evidence type="ECO:0000313" key="4">
    <source>
        <dbReference type="Proteomes" id="UP001328107"/>
    </source>
</evidence>
<feature type="signal peptide" evidence="2">
    <location>
        <begin position="1"/>
        <end position="20"/>
    </location>
</feature>
<keyword evidence="4" id="KW-1185">Reference proteome</keyword>
<feature type="coiled-coil region" evidence="1">
    <location>
        <begin position="63"/>
        <end position="90"/>
    </location>
</feature>
<evidence type="ECO:0000256" key="2">
    <source>
        <dbReference type="SAM" id="SignalP"/>
    </source>
</evidence>
<sequence length="195" mass="21997">MTVIRLLATVSIVAFAVTVAAPSTKTGKNAVGSPSKTIKGMIPSSHKVARRGKRSVIVQVPVEMEEERGDDQLEEELSQLSDEQLEMLAEVVQNELERFDPQLPIDQYEIVDIPVEYLTPRGLPRDRRGVPMDEEDDQLVFVPQEVLEEALMEEALEEAAEEELAKELDDIELRARIGEMANILNERASRGYRRR</sequence>
<evidence type="ECO:0000313" key="3">
    <source>
        <dbReference type="EMBL" id="GMR54066.1"/>
    </source>
</evidence>
<keyword evidence="1" id="KW-0175">Coiled coil</keyword>
<proteinExistence type="predicted"/>
<protein>
    <submittedName>
        <fullName evidence="3">Uncharacterized protein</fullName>
    </submittedName>
</protein>
<gene>
    <name evidence="3" type="ORF">PMAYCL1PPCAC_24261</name>
</gene>